<keyword evidence="1" id="KW-1133">Transmembrane helix</keyword>
<feature type="transmembrane region" description="Helical" evidence="1">
    <location>
        <begin position="30"/>
        <end position="49"/>
    </location>
</feature>
<comment type="caution">
    <text evidence="2">The sequence shown here is derived from an EMBL/GenBank/DDBJ whole genome shotgun (WGS) entry which is preliminary data.</text>
</comment>
<reference evidence="2 3" key="1">
    <citation type="submission" date="2018-12" db="EMBL/GenBank/DDBJ databases">
        <title>First genome draft of Desulfovibrio legallis sp. nov.</title>
        <authorList>
            <person name="Ben Dhia O."/>
            <person name="Najjari A."/>
            <person name="Ferjani R."/>
            <person name="Fhoula I."/>
            <person name="Fardeau M.-L."/>
            <person name="Boudabbous A."/>
            <person name="Ouzari H.I."/>
        </authorList>
    </citation>
    <scope>NUCLEOTIDE SEQUENCE [LARGE SCALE GENOMIC DNA]</scope>
    <source>
        <strain evidence="2 3">H1T</strain>
    </source>
</reference>
<organism evidence="2 3">
    <name type="scientific">Desulfovibrio legallii</name>
    <dbReference type="NCBI Taxonomy" id="571438"/>
    <lineage>
        <taxon>Bacteria</taxon>
        <taxon>Pseudomonadati</taxon>
        <taxon>Thermodesulfobacteriota</taxon>
        <taxon>Desulfovibrionia</taxon>
        <taxon>Desulfovibrionales</taxon>
        <taxon>Desulfovibrionaceae</taxon>
        <taxon>Desulfovibrio</taxon>
    </lineage>
</organism>
<keyword evidence="1" id="KW-0812">Transmembrane</keyword>
<evidence type="ECO:0000313" key="2">
    <source>
        <dbReference type="EMBL" id="TBH80485.1"/>
    </source>
</evidence>
<dbReference type="EMBL" id="SIXC01000005">
    <property type="protein sequence ID" value="TBH80485.1"/>
    <property type="molecule type" value="Genomic_DNA"/>
</dbReference>
<sequence>MPAAALSTPWLFWLNYLLLASGSFALWLPRLTLTPLPVLVLALLLRRMARIRGDEALGAAHAQWQLETFWLFLLLFLALLALFLGMGLIFNEGTALDRVEGIANAFSNGGLDIYETLARFWNIREIRWFTWAGLFWALLVLLWPLQRTVQGILALCAERTPRALSGGMRWLALGLAVLMQSGFLVVVLAL</sequence>
<keyword evidence="3" id="KW-1185">Reference proteome</keyword>
<dbReference type="RefSeq" id="WP_118230569.1">
    <property type="nucleotide sequence ID" value="NZ_DBFBQU010000334.1"/>
</dbReference>
<feature type="transmembrane region" description="Helical" evidence="1">
    <location>
        <begin position="170"/>
        <end position="189"/>
    </location>
</feature>
<dbReference type="AlphaFoldDB" id="A0A6H3FEN5"/>
<feature type="transmembrane region" description="Helical" evidence="1">
    <location>
        <begin position="69"/>
        <end position="90"/>
    </location>
</feature>
<accession>A0A6H3FEN5</accession>
<proteinExistence type="predicted"/>
<gene>
    <name evidence="2" type="ORF">EB812_04945</name>
</gene>
<evidence type="ECO:0000256" key="1">
    <source>
        <dbReference type="SAM" id="Phobius"/>
    </source>
</evidence>
<dbReference type="Proteomes" id="UP000292919">
    <property type="component" value="Unassembled WGS sequence"/>
</dbReference>
<feature type="transmembrane region" description="Helical" evidence="1">
    <location>
        <begin position="128"/>
        <end position="145"/>
    </location>
</feature>
<name>A0A6H3FEN5_9BACT</name>
<evidence type="ECO:0000313" key="3">
    <source>
        <dbReference type="Proteomes" id="UP000292919"/>
    </source>
</evidence>
<protein>
    <submittedName>
        <fullName evidence="2">Uncharacterized protein</fullName>
    </submittedName>
</protein>
<keyword evidence="1" id="KW-0472">Membrane</keyword>